<dbReference type="GO" id="GO:0005840">
    <property type="term" value="C:ribosome"/>
    <property type="evidence" value="ECO:0007669"/>
    <property type="project" value="UniProtKB-KW"/>
</dbReference>
<evidence type="ECO:0000313" key="2">
    <source>
        <dbReference type="Proteomes" id="UP000000483"/>
    </source>
</evidence>
<dbReference type="PANTHER" id="PTHR38471:SF2">
    <property type="entry name" value="FOUR HELIX BUNDLE PROTEIN"/>
    <property type="match status" value="1"/>
</dbReference>
<dbReference type="eggNOG" id="COG0399">
    <property type="taxonomic scope" value="Bacteria"/>
</dbReference>
<dbReference type="KEGG" id="dao:Desac_2475"/>
<keyword evidence="1" id="KW-0687">Ribonucleoprotein</keyword>
<dbReference type="InterPro" id="IPR036583">
    <property type="entry name" value="23S_rRNA_IVS_sf"/>
</dbReference>
<dbReference type="Gene3D" id="1.20.1440.60">
    <property type="entry name" value="23S rRNA-intervening sequence"/>
    <property type="match status" value="1"/>
</dbReference>
<dbReference type="HOGENOM" id="CLU_129874_0_6_7"/>
<reference evidence="2" key="2">
    <citation type="submission" date="2011-03" db="EMBL/GenBank/DDBJ databases">
        <title>The complete genome of Desulfobacca acetoxidans DSM 11109.</title>
        <authorList>
            <consortium name="US DOE Joint Genome Institute (JGI-PGF)"/>
            <person name="Lucas S."/>
            <person name="Copeland A."/>
            <person name="Lapidus A."/>
            <person name="Bruce D."/>
            <person name="Goodwin L."/>
            <person name="Pitluck S."/>
            <person name="Peters L."/>
            <person name="Kyrpides N."/>
            <person name="Mavromatis K."/>
            <person name="Ivanova N."/>
            <person name="Ovchinnikova G."/>
            <person name="Teshima H."/>
            <person name="Detter J.C."/>
            <person name="Han C."/>
            <person name="Land M."/>
            <person name="Hauser L."/>
            <person name="Markowitz V."/>
            <person name="Cheng J.-F."/>
            <person name="Hugenholtz P."/>
            <person name="Woyke T."/>
            <person name="Wu D."/>
            <person name="Spring S."/>
            <person name="Schueler E."/>
            <person name="Brambilla E."/>
            <person name="Klenk H.-P."/>
            <person name="Eisen J.A."/>
        </authorList>
    </citation>
    <scope>NUCLEOTIDE SEQUENCE [LARGE SCALE GENOMIC DNA]</scope>
    <source>
        <strain evidence="2">ATCC 700848 / DSM 11109 / ASRB2</strain>
    </source>
</reference>
<dbReference type="EMBL" id="CP002629">
    <property type="protein sequence ID" value="AEB10296.1"/>
    <property type="molecule type" value="Genomic_DNA"/>
</dbReference>
<dbReference type="AlphaFoldDB" id="F2NDM0"/>
<dbReference type="STRING" id="880072.Desac_2475"/>
<accession>F2NDM0</accession>
<organism evidence="1 2">
    <name type="scientific">Desulfobacca acetoxidans (strain ATCC 700848 / DSM 11109 / ASRB2)</name>
    <dbReference type="NCBI Taxonomy" id="880072"/>
    <lineage>
        <taxon>Bacteria</taxon>
        <taxon>Pseudomonadati</taxon>
        <taxon>Thermodesulfobacteriota</taxon>
        <taxon>Desulfobaccia</taxon>
        <taxon>Desulfobaccales</taxon>
        <taxon>Desulfobaccaceae</taxon>
        <taxon>Desulfobacca</taxon>
    </lineage>
</organism>
<dbReference type="PANTHER" id="PTHR38471">
    <property type="entry name" value="FOUR HELIX BUNDLE PROTEIN"/>
    <property type="match status" value="1"/>
</dbReference>
<sequence length="123" mass="14001">MVIKSNSYRDLEVWRKAITLAKNIYELTDAFPKKEMFGLSSQLTRNGVSVASNIAEGQARNSRREFLYFLNISLGSLAEIETQITIAKEIGYLSDEIQNRLFLLTDELTGMIKGLMNHLKQNI</sequence>
<name>F2NDM0_DESAR</name>
<dbReference type="SUPFAM" id="SSF158446">
    <property type="entry name" value="IVS-encoded protein-like"/>
    <property type="match status" value="1"/>
</dbReference>
<reference evidence="1 2" key="1">
    <citation type="journal article" date="2011" name="Stand. Genomic Sci.">
        <title>Complete genome sequence of the acetate-degrading sulfate reducer Desulfobacca acetoxidans type strain (ASRB2).</title>
        <authorList>
            <person name="Goker M."/>
            <person name="Teshima H."/>
            <person name="Lapidus A."/>
            <person name="Nolan M."/>
            <person name="Lucas S."/>
            <person name="Hammon N."/>
            <person name="Deshpande S."/>
            <person name="Cheng J.F."/>
            <person name="Tapia R."/>
            <person name="Han C."/>
            <person name="Goodwin L."/>
            <person name="Pitluck S."/>
            <person name="Huntemann M."/>
            <person name="Liolios K."/>
            <person name="Ivanova N."/>
            <person name="Pagani I."/>
            <person name="Mavromatis K."/>
            <person name="Ovchinikova G."/>
            <person name="Pati A."/>
            <person name="Chen A."/>
            <person name="Palaniappan K."/>
            <person name="Land M."/>
            <person name="Hauser L."/>
            <person name="Brambilla E.M."/>
            <person name="Rohde M."/>
            <person name="Spring S."/>
            <person name="Detter J.C."/>
            <person name="Woyke T."/>
            <person name="Bristow J."/>
            <person name="Eisen J.A."/>
            <person name="Markowitz V."/>
            <person name="Hugenholtz P."/>
            <person name="Kyrpides N.C."/>
            <person name="Klenk H.P."/>
        </authorList>
    </citation>
    <scope>NUCLEOTIDE SEQUENCE [LARGE SCALE GENOMIC DNA]</scope>
    <source>
        <strain evidence="2">ATCC 700848 / DSM 11109 / ASRB2</strain>
    </source>
</reference>
<dbReference type="CDD" id="cd16377">
    <property type="entry name" value="23S_rRNA_IVP_like"/>
    <property type="match status" value="1"/>
</dbReference>
<dbReference type="Pfam" id="PF05635">
    <property type="entry name" value="23S_rRNA_IVP"/>
    <property type="match status" value="1"/>
</dbReference>
<dbReference type="NCBIfam" id="TIGR02436">
    <property type="entry name" value="four helix bundle protein"/>
    <property type="match status" value="1"/>
</dbReference>
<proteinExistence type="predicted"/>
<gene>
    <name evidence="1" type="ordered locus">Desac_2475</name>
</gene>
<keyword evidence="1" id="KW-0689">Ribosomal protein</keyword>
<dbReference type="Proteomes" id="UP000000483">
    <property type="component" value="Chromosome"/>
</dbReference>
<dbReference type="OrthoDB" id="9800370at2"/>
<dbReference type="InterPro" id="IPR012657">
    <property type="entry name" value="23S_rRNA-intervening_sequence"/>
</dbReference>
<keyword evidence="2" id="KW-1185">Reference proteome</keyword>
<dbReference type="RefSeq" id="WP_013707405.1">
    <property type="nucleotide sequence ID" value="NC_015388.1"/>
</dbReference>
<protein>
    <submittedName>
        <fullName evidence="1">S23 ribosomal protein</fullName>
    </submittedName>
</protein>
<evidence type="ECO:0000313" key="1">
    <source>
        <dbReference type="EMBL" id="AEB10296.1"/>
    </source>
</evidence>